<dbReference type="HOGENOM" id="CLU_2850077_0_0_1"/>
<evidence type="ECO:0000256" key="1">
    <source>
        <dbReference type="SAM" id="MobiDB-lite"/>
    </source>
</evidence>
<keyword evidence="3" id="KW-1185">Reference proteome</keyword>
<organism evidence="2 3">
    <name type="scientific">Laccaria amethystina LaAM-08-1</name>
    <dbReference type="NCBI Taxonomy" id="1095629"/>
    <lineage>
        <taxon>Eukaryota</taxon>
        <taxon>Fungi</taxon>
        <taxon>Dikarya</taxon>
        <taxon>Basidiomycota</taxon>
        <taxon>Agaricomycotina</taxon>
        <taxon>Agaricomycetes</taxon>
        <taxon>Agaricomycetidae</taxon>
        <taxon>Agaricales</taxon>
        <taxon>Agaricineae</taxon>
        <taxon>Hydnangiaceae</taxon>
        <taxon>Laccaria</taxon>
    </lineage>
</organism>
<dbReference type="AlphaFoldDB" id="A0A0C9WZT9"/>
<dbReference type="EMBL" id="KN839102">
    <property type="protein sequence ID" value="KIJ90841.1"/>
    <property type="molecule type" value="Genomic_DNA"/>
</dbReference>
<dbReference type="Proteomes" id="UP000054477">
    <property type="component" value="Unassembled WGS sequence"/>
</dbReference>
<reference evidence="3" key="2">
    <citation type="submission" date="2015-01" db="EMBL/GenBank/DDBJ databases">
        <title>Evolutionary Origins and Diversification of the Mycorrhizal Mutualists.</title>
        <authorList>
            <consortium name="DOE Joint Genome Institute"/>
            <consortium name="Mycorrhizal Genomics Consortium"/>
            <person name="Kohler A."/>
            <person name="Kuo A."/>
            <person name="Nagy L.G."/>
            <person name="Floudas D."/>
            <person name="Copeland A."/>
            <person name="Barry K.W."/>
            <person name="Cichocki N."/>
            <person name="Veneault-Fourrey C."/>
            <person name="LaButti K."/>
            <person name="Lindquist E.A."/>
            <person name="Lipzen A."/>
            <person name="Lundell T."/>
            <person name="Morin E."/>
            <person name="Murat C."/>
            <person name="Riley R."/>
            <person name="Ohm R."/>
            <person name="Sun H."/>
            <person name="Tunlid A."/>
            <person name="Henrissat B."/>
            <person name="Grigoriev I.V."/>
            <person name="Hibbett D.S."/>
            <person name="Martin F."/>
        </authorList>
    </citation>
    <scope>NUCLEOTIDE SEQUENCE [LARGE SCALE GENOMIC DNA]</scope>
    <source>
        <strain evidence="3">LaAM-08-1</strain>
    </source>
</reference>
<name>A0A0C9WZT9_9AGAR</name>
<protein>
    <submittedName>
        <fullName evidence="2">Uncharacterized protein</fullName>
    </submittedName>
</protein>
<feature type="region of interest" description="Disordered" evidence="1">
    <location>
        <begin position="1"/>
        <end position="37"/>
    </location>
</feature>
<accession>A0A0C9WZT9</accession>
<reference evidence="2 3" key="1">
    <citation type="submission" date="2014-04" db="EMBL/GenBank/DDBJ databases">
        <authorList>
            <consortium name="DOE Joint Genome Institute"/>
            <person name="Kuo A."/>
            <person name="Kohler A."/>
            <person name="Nagy L.G."/>
            <person name="Floudas D."/>
            <person name="Copeland A."/>
            <person name="Barry K.W."/>
            <person name="Cichocki N."/>
            <person name="Veneault-Fourrey C."/>
            <person name="LaButti K."/>
            <person name="Lindquist E.A."/>
            <person name="Lipzen A."/>
            <person name="Lundell T."/>
            <person name="Morin E."/>
            <person name="Murat C."/>
            <person name="Sun H."/>
            <person name="Tunlid A."/>
            <person name="Henrissat B."/>
            <person name="Grigoriev I.V."/>
            <person name="Hibbett D.S."/>
            <person name="Martin F."/>
            <person name="Nordberg H.P."/>
            <person name="Cantor M.N."/>
            <person name="Hua S.X."/>
        </authorList>
    </citation>
    <scope>NUCLEOTIDE SEQUENCE [LARGE SCALE GENOMIC DNA]</scope>
    <source>
        <strain evidence="2 3">LaAM-08-1</strain>
    </source>
</reference>
<gene>
    <name evidence="2" type="ORF">K443DRAFT_516782</name>
</gene>
<proteinExistence type="predicted"/>
<evidence type="ECO:0000313" key="2">
    <source>
        <dbReference type="EMBL" id="KIJ90841.1"/>
    </source>
</evidence>
<sequence length="65" mass="7582">MSLSMARARHNTQSPQATPHDLQDPWNPAYEPADSHWCSSRQSSSLFLRGFRWSSCRLMKTFVQR</sequence>
<evidence type="ECO:0000313" key="3">
    <source>
        <dbReference type="Proteomes" id="UP000054477"/>
    </source>
</evidence>
<dbReference type="OrthoDB" id="10413541at2759"/>